<evidence type="ECO:0000313" key="3">
    <source>
        <dbReference type="Proteomes" id="UP000307790"/>
    </source>
</evidence>
<keyword evidence="1" id="KW-0732">Signal</keyword>
<protein>
    <submittedName>
        <fullName evidence="2">Transporter</fullName>
    </submittedName>
</protein>
<feature type="chain" id="PRO_5024396341" evidence="1">
    <location>
        <begin position="26"/>
        <end position="270"/>
    </location>
</feature>
<evidence type="ECO:0000256" key="1">
    <source>
        <dbReference type="SAM" id="SignalP"/>
    </source>
</evidence>
<dbReference type="EMBL" id="VCBC01000007">
    <property type="protein sequence ID" value="TLU65342.1"/>
    <property type="molecule type" value="Genomic_DNA"/>
</dbReference>
<dbReference type="Proteomes" id="UP000307790">
    <property type="component" value="Unassembled WGS sequence"/>
</dbReference>
<dbReference type="RefSeq" id="WP_138319645.1">
    <property type="nucleotide sequence ID" value="NZ_VCBC01000007.1"/>
</dbReference>
<organism evidence="2 3">
    <name type="scientific">Thalassotalea litorea</name>
    <dbReference type="NCBI Taxonomy" id="2020715"/>
    <lineage>
        <taxon>Bacteria</taxon>
        <taxon>Pseudomonadati</taxon>
        <taxon>Pseudomonadota</taxon>
        <taxon>Gammaproteobacteria</taxon>
        <taxon>Alteromonadales</taxon>
        <taxon>Colwelliaceae</taxon>
        <taxon>Thalassotalea</taxon>
    </lineage>
</organism>
<reference evidence="2 3" key="1">
    <citation type="submission" date="2019-05" db="EMBL/GenBank/DDBJ databases">
        <title>Genome sequences of Thalassotalea litorea 1K03283.</title>
        <authorList>
            <person name="Zhang D."/>
        </authorList>
    </citation>
    <scope>NUCLEOTIDE SEQUENCE [LARGE SCALE GENOMIC DNA]</scope>
    <source>
        <strain evidence="2 3">MCCC 1K03283</strain>
    </source>
</reference>
<proteinExistence type="predicted"/>
<gene>
    <name evidence="2" type="ORF">FE810_08635</name>
</gene>
<dbReference type="OrthoDB" id="9809066at2"/>
<dbReference type="AlphaFoldDB" id="A0A5R9IJ70"/>
<keyword evidence="3" id="KW-1185">Reference proteome</keyword>
<sequence length="270" mass="29424">MTNNVTSLALGVGSLTLAFSAITQASPENEELAKKLSNPVASLISVPFQFNYDHNIGNRDDGHRYLTNIQPVVPISINQDWNLISRTILPVISQDDIFPGAGNQFGIGDVVQSFFFSPVQPTKSGWILGAGPVLLLPTGSDELLTADKWGAGPTAVALRQDGQWTYGGLFNHIWSFAGEDNRPDVNTTFMQPFLSYTTKTAMSYTINSETTYNWETEDWAVPVNFMVTQVAKIGDQTVSVGGGLRYHVASSNGGPEGWGVRLMFTLLFPK</sequence>
<feature type="signal peptide" evidence="1">
    <location>
        <begin position="1"/>
        <end position="25"/>
    </location>
</feature>
<name>A0A5R9IJ70_9GAMM</name>
<comment type="caution">
    <text evidence="2">The sequence shown here is derived from an EMBL/GenBank/DDBJ whole genome shotgun (WGS) entry which is preliminary data.</text>
</comment>
<evidence type="ECO:0000313" key="2">
    <source>
        <dbReference type="EMBL" id="TLU65342.1"/>
    </source>
</evidence>
<accession>A0A5R9IJ70</accession>